<accession>A0A0D9NNH2</accession>
<proteinExistence type="inferred from homology"/>
<dbReference type="InterPro" id="IPR000415">
    <property type="entry name" value="Nitroreductase-like"/>
</dbReference>
<dbReference type="InterPro" id="IPR029479">
    <property type="entry name" value="Nitroreductase"/>
</dbReference>
<evidence type="ECO:0000256" key="5">
    <source>
        <dbReference type="ARBA" id="ARBA00023002"/>
    </source>
</evidence>
<dbReference type="GO" id="GO:0005634">
    <property type="term" value="C:nucleus"/>
    <property type="evidence" value="ECO:0007669"/>
    <property type="project" value="UniProtKB-SubCell"/>
</dbReference>
<keyword evidence="9" id="KW-1185">Reference proteome</keyword>
<dbReference type="GO" id="GO:0016491">
    <property type="term" value="F:oxidoreductase activity"/>
    <property type="evidence" value="ECO:0007669"/>
    <property type="project" value="UniProtKB-KW"/>
</dbReference>
<evidence type="ECO:0000256" key="4">
    <source>
        <dbReference type="ARBA" id="ARBA00022490"/>
    </source>
</evidence>
<organism evidence="8 9">
    <name type="scientific">Metarhizium anisopliae BRIP 53293</name>
    <dbReference type="NCBI Taxonomy" id="1291518"/>
    <lineage>
        <taxon>Eukaryota</taxon>
        <taxon>Fungi</taxon>
        <taxon>Dikarya</taxon>
        <taxon>Ascomycota</taxon>
        <taxon>Pezizomycotina</taxon>
        <taxon>Sordariomycetes</taxon>
        <taxon>Hypocreomycetidae</taxon>
        <taxon>Hypocreales</taxon>
        <taxon>Clavicipitaceae</taxon>
        <taxon>Metarhizium</taxon>
    </lineage>
</organism>
<feature type="domain" description="Nitroreductase" evidence="7">
    <location>
        <begin position="16"/>
        <end position="183"/>
    </location>
</feature>
<dbReference type="AlphaFoldDB" id="A0A0D9NNH2"/>
<evidence type="ECO:0000256" key="3">
    <source>
        <dbReference type="ARBA" id="ARBA00007118"/>
    </source>
</evidence>
<dbReference type="EMBL" id="KE384749">
    <property type="protein sequence ID" value="KJK75504.1"/>
    <property type="molecule type" value="Genomic_DNA"/>
</dbReference>
<dbReference type="SUPFAM" id="SSF55469">
    <property type="entry name" value="FMN-dependent nitroreductase-like"/>
    <property type="match status" value="1"/>
</dbReference>
<dbReference type="InterPro" id="IPR033877">
    <property type="entry name" value="Frm2/Hbn1"/>
</dbReference>
<dbReference type="GO" id="GO:0034599">
    <property type="term" value="P:cellular response to oxidative stress"/>
    <property type="evidence" value="ECO:0007669"/>
    <property type="project" value="InterPro"/>
</dbReference>
<evidence type="ECO:0000313" key="9">
    <source>
        <dbReference type="Proteomes" id="UP000054544"/>
    </source>
</evidence>
<keyword evidence="5" id="KW-0560">Oxidoreductase</keyword>
<dbReference type="FunFam" id="3.40.109.10:FF:000001">
    <property type="entry name" value="Nitroreductase family"/>
    <property type="match status" value="1"/>
</dbReference>
<dbReference type="Proteomes" id="UP000054544">
    <property type="component" value="Unassembled WGS sequence"/>
</dbReference>
<protein>
    <recommendedName>
        <fullName evidence="7">Nitroreductase domain-containing protein</fullName>
    </recommendedName>
</protein>
<dbReference type="Gene3D" id="3.40.109.10">
    <property type="entry name" value="NADH Oxidase"/>
    <property type="match status" value="1"/>
</dbReference>
<sequence>MSAAKLSADLLIQMAKARRTIYTLDKNLPVSTSRIQELVNETTLHTPSSFNSQSNRAVVLLGPEHDKLWDMTASTLRAIVPDDKWKHTEDRMAMFKRAAGTVLFFEDDDVVKGMQVAFPSYADRFPAWATQSAGMQQLLLWTALELEGLGANLQHYNPLIDDKVAATWSLPRSWRLNAQLVFGGRAGEPGDKEFKPLEDRVKVFGA</sequence>
<name>A0A0D9NNH2_METAN</name>
<dbReference type="PANTHER" id="PTHR43035:SF1">
    <property type="entry name" value="FATTY ACID REPRESSION MUTANT PROTEIN 2-RELATED"/>
    <property type="match status" value="1"/>
</dbReference>
<evidence type="ECO:0000256" key="6">
    <source>
        <dbReference type="ARBA" id="ARBA00023242"/>
    </source>
</evidence>
<dbReference type="STRING" id="1291518.A0A0D9NNH2"/>
<dbReference type="OrthoDB" id="2138173at2759"/>
<comment type="similarity">
    <text evidence="3">Belongs to the nitroreductase family.</text>
</comment>
<keyword evidence="4" id="KW-0963">Cytoplasm</keyword>
<dbReference type="Pfam" id="PF00881">
    <property type="entry name" value="Nitroreductase"/>
    <property type="match status" value="1"/>
</dbReference>
<evidence type="ECO:0000313" key="8">
    <source>
        <dbReference type="EMBL" id="KJK75504.1"/>
    </source>
</evidence>
<gene>
    <name evidence="8" type="ORF">H634G_08867</name>
</gene>
<evidence type="ECO:0000256" key="1">
    <source>
        <dbReference type="ARBA" id="ARBA00004123"/>
    </source>
</evidence>
<keyword evidence="6" id="KW-0539">Nucleus</keyword>
<reference evidence="9" key="1">
    <citation type="journal article" date="2014" name="BMC Genomics">
        <title>The genome sequence of the biocontrol fungus Metarhizium anisopliae and comparative genomics of Metarhizium species.</title>
        <authorList>
            <person name="Pattemore J.A."/>
            <person name="Hane J.K."/>
            <person name="Williams A.H."/>
            <person name="Wilson B.A."/>
            <person name="Stodart B.J."/>
            <person name="Ash G.J."/>
        </authorList>
    </citation>
    <scope>NUCLEOTIDE SEQUENCE [LARGE SCALE GENOMIC DNA]</scope>
    <source>
        <strain evidence="9">BRIP 53293</strain>
    </source>
</reference>
<evidence type="ECO:0000259" key="7">
    <source>
        <dbReference type="Pfam" id="PF00881"/>
    </source>
</evidence>
<dbReference type="GO" id="GO:0005737">
    <property type="term" value="C:cytoplasm"/>
    <property type="evidence" value="ECO:0007669"/>
    <property type="project" value="UniProtKB-SubCell"/>
</dbReference>
<dbReference type="PANTHER" id="PTHR43035">
    <property type="entry name" value="FATTY ACID REPRESSION MUTANT PROTEIN 2-RELATED"/>
    <property type="match status" value="1"/>
</dbReference>
<comment type="subcellular location">
    <subcellularLocation>
        <location evidence="2">Cytoplasm</location>
    </subcellularLocation>
    <subcellularLocation>
        <location evidence="1">Nucleus</location>
    </subcellularLocation>
</comment>
<dbReference type="CDD" id="cd02140">
    <property type="entry name" value="Frm2-like"/>
    <property type="match status" value="1"/>
</dbReference>
<evidence type="ECO:0000256" key="2">
    <source>
        <dbReference type="ARBA" id="ARBA00004496"/>
    </source>
</evidence>